<dbReference type="RefSeq" id="WP_213421441.1">
    <property type="nucleotide sequence ID" value="NZ_JAHBND010000899.1"/>
</dbReference>
<dbReference type="PANTHER" id="PTHR43877:SF2">
    <property type="entry name" value="AMINOALKYLPHOSPHONATE N-ACETYLTRANSFERASE-RELATED"/>
    <property type="match status" value="1"/>
</dbReference>
<dbReference type="PROSITE" id="PS51186">
    <property type="entry name" value="GNAT"/>
    <property type="match status" value="1"/>
</dbReference>
<reference evidence="4" key="2">
    <citation type="submission" date="2023-08" db="EMBL/GenBank/DDBJ databases">
        <title>Vibrio cholerae Outbreaks in Tanzania Exemplify Founder Flush: Simultaneous Increases in Population Size and Genetic Diversity.</title>
        <authorList>
            <person name="Debes A.K."/>
            <person name="Mohammed A."/>
            <person name="Maseke I."/>
            <person name="Almeida M."/>
            <person name="Li S."/>
            <person name="Matimba H."/>
            <person name="Joachim A."/>
            <person name="Mizinduko M."/>
            <person name="Nyanga S."/>
            <person name="Kelly M."/>
            <person name="Kachwamba Y."/>
            <person name="Schaffer A.M."/>
            <person name="Nyanga A.S."/>
            <person name="Mghamba J."/>
            <person name="Mosha F.S."/>
            <person name="Sack D.A."/>
            <person name="Stine O.C."/>
        </authorList>
    </citation>
    <scope>NUCLEOTIDE SEQUENCE</scope>
    <source>
        <strain evidence="4">TDS0091212</strain>
    </source>
</reference>
<dbReference type="SUPFAM" id="SSF55729">
    <property type="entry name" value="Acyl-CoA N-acyltransferases (Nat)"/>
    <property type="match status" value="1"/>
</dbReference>
<dbReference type="PANTHER" id="PTHR43877">
    <property type="entry name" value="AMINOALKYLPHOSPHONATE N-ACETYLTRANSFERASE-RELATED-RELATED"/>
    <property type="match status" value="1"/>
</dbReference>
<dbReference type="InterPro" id="IPR050832">
    <property type="entry name" value="Bact_Acetyltransf"/>
</dbReference>
<dbReference type="Proteomes" id="UP001196338">
    <property type="component" value="Unassembled WGS sequence"/>
</dbReference>
<evidence type="ECO:0000256" key="2">
    <source>
        <dbReference type="ARBA" id="ARBA00023315"/>
    </source>
</evidence>
<evidence type="ECO:0000313" key="4">
    <source>
        <dbReference type="EMBL" id="MBS7675541.1"/>
    </source>
</evidence>
<dbReference type="EMBL" id="JAHBND010000899">
    <property type="protein sequence ID" value="MBS7675541.1"/>
    <property type="molecule type" value="Genomic_DNA"/>
</dbReference>
<proteinExistence type="predicted"/>
<gene>
    <name evidence="4" type="ORF">KIN13_19225</name>
</gene>
<dbReference type="InterPro" id="IPR000182">
    <property type="entry name" value="GNAT_dom"/>
</dbReference>
<sequence length="107" mass="11887">MLEIKRATPDDAERAFEIRREAIRGHCIGAYSAEQMALWTRGRASDGYGALMEKHFYVGWLDGEPVATGMLDLANQEVGALFVLPVFSGRGFGKAMLAHLERMAQQQ</sequence>
<dbReference type="Pfam" id="PF00583">
    <property type="entry name" value="Acetyltransf_1"/>
    <property type="match status" value="1"/>
</dbReference>
<keyword evidence="2" id="KW-0012">Acyltransferase</keyword>
<evidence type="ECO:0000313" key="5">
    <source>
        <dbReference type="Proteomes" id="UP001196338"/>
    </source>
</evidence>
<accession>A0AAW4KWI1</accession>
<protein>
    <submittedName>
        <fullName evidence="4">GNAT family N-acetyltransferase</fullName>
    </submittedName>
</protein>
<dbReference type="InterPro" id="IPR016181">
    <property type="entry name" value="Acyl_CoA_acyltransferase"/>
</dbReference>
<name>A0AAW4KWI1_VIBCL</name>
<dbReference type="GO" id="GO:0016747">
    <property type="term" value="F:acyltransferase activity, transferring groups other than amino-acyl groups"/>
    <property type="evidence" value="ECO:0007669"/>
    <property type="project" value="InterPro"/>
</dbReference>
<organism evidence="4 5">
    <name type="scientific">Vibrio cholerae</name>
    <dbReference type="NCBI Taxonomy" id="666"/>
    <lineage>
        <taxon>Bacteria</taxon>
        <taxon>Pseudomonadati</taxon>
        <taxon>Pseudomonadota</taxon>
        <taxon>Gammaproteobacteria</taxon>
        <taxon>Vibrionales</taxon>
        <taxon>Vibrionaceae</taxon>
        <taxon>Vibrio</taxon>
    </lineage>
</organism>
<feature type="non-terminal residue" evidence="4">
    <location>
        <position position="107"/>
    </location>
</feature>
<dbReference type="CDD" id="cd04301">
    <property type="entry name" value="NAT_SF"/>
    <property type="match status" value="1"/>
</dbReference>
<keyword evidence="1" id="KW-0808">Transferase</keyword>
<feature type="non-terminal residue" evidence="4">
    <location>
        <position position="1"/>
    </location>
</feature>
<dbReference type="AlphaFoldDB" id="A0AAW4KWI1"/>
<reference evidence="4" key="1">
    <citation type="submission" date="2021-05" db="EMBL/GenBank/DDBJ databases">
        <authorList>
            <person name="Stine C."/>
        </authorList>
    </citation>
    <scope>NUCLEOTIDE SEQUENCE</scope>
    <source>
        <strain evidence="4">TDS0091212</strain>
    </source>
</reference>
<evidence type="ECO:0000259" key="3">
    <source>
        <dbReference type="PROSITE" id="PS51186"/>
    </source>
</evidence>
<feature type="domain" description="N-acetyltransferase" evidence="3">
    <location>
        <begin position="2"/>
        <end position="107"/>
    </location>
</feature>
<evidence type="ECO:0000256" key="1">
    <source>
        <dbReference type="ARBA" id="ARBA00022679"/>
    </source>
</evidence>
<comment type="caution">
    <text evidence="4">The sequence shown here is derived from an EMBL/GenBank/DDBJ whole genome shotgun (WGS) entry which is preliminary data.</text>
</comment>
<dbReference type="Gene3D" id="3.40.630.30">
    <property type="match status" value="1"/>
</dbReference>